<evidence type="ECO:0000313" key="2">
    <source>
        <dbReference type="EMBL" id="ORX47034.1"/>
    </source>
</evidence>
<gene>
    <name evidence="2" type="ORF">DM01DRAFT_1339336</name>
</gene>
<feature type="region of interest" description="Disordered" evidence="1">
    <location>
        <begin position="14"/>
        <end position="36"/>
    </location>
</feature>
<organism evidence="2 3">
    <name type="scientific">Hesseltinella vesiculosa</name>
    <dbReference type="NCBI Taxonomy" id="101127"/>
    <lineage>
        <taxon>Eukaryota</taxon>
        <taxon>Fungi</taxon>
        <taxon>Fungi incertae sedis</taxon>
        <taxon>Mucoromycota</taxon>
        <taxon>Mucoromycotina</taxon>
        <taxon>Mucoromycetes</taxon>
        <taxon>Mucorales</taxon>
        <taxon>Cunninghamellaceae</taxon>
        <taxon>Hesseltinella</taxon>
    </lineage>
</organism>
<name>A0A1X2G8L0_9FUNG</name>
<dbReference type="EMBL" id="MCGT01000035">
    <property type="protein sequence ID" value="ORX47034.1"/>
    <property type="molecule type" value="Genomic_DNA"/>
</dbReference>
<evidence type="ECO:0000313" key="3">
    <source>
        <dbReference type="Proteomes" id="UP000242146"/>
    </source>
</evidence>
<feature type="compositionally biased region" description="Polar residues" evidence="1">
    <location>
        <begin position="23"/>
        <end position="33"/>
    </location>
</feature>
<proteinExistence type="predicted"/>
<comment type="caution">
    <text evidence="2">The sequence shown here is derived from an EMBL/GenBank/DDBJ whole genome shotgun (WGS) entry which is preliminary data.</text>
</comment>
<sequence>MSLKVTIASKFAKRVGPEPASASPKNSSSTPKQVKSILKEAPKKPVIKDALVGQVSYFTAHA</sequence>
<accession>A0A1X2G8L0</accession>
<keyword evidence="3" id="KW-1185">Reference proteome</keyword>
<reference evidence="2 3" key="1">
    <citation type="submission" date="2016-07" db="EMBL/GenBank/DDBJ databases">
        <title>Pervasive Adenine N6-methylation of Active Genes in Fungi.</title>
        <authorList>
            <consortium name="DOE Joint Genome Institute"/>
            <person name="Mondo S.J."/>
            <person name="Dannebaum R.O."/>
            <person name="Kuo R.C."/>
            <person name="Labutti K."/>
            <person name="Haridas S."/>
            <person name="Kuo A."/>
            <person name="Salamov A."/>
            <person name="Ahrendt S.R."/>
            <person name="Lipzen A."/>
            <person name="Sullivan W."/>
            <person name="Andreopoulos W.B."/>
            <person name="Clum A."/>
            <person name="Lindquist E."/>
            <person name="Daum C."/>
            <person name="Ramamoorthy G.K."/>
            <person name="Gryganskyi A."/>
            <person name="Culley D."/>
            <person name="Magnuson J.K."/>
            <person name="James T.Y."/>
            <person name="O'Malley M.A."/>
            <person name="Stajich J.E."/>
            <person name="Spatafora J.W."/>
            <person name="Visel A."/>
            <person name="Grigoriev I.V."/>
        </authorList>
    </citation>
    <scope>NUCLEOTIDE SEQUENCE [LARGE SCALE GENOMIC DNA]</scope>
    <source>
        <strain evidence="2 3">NRRL 3301</strain>
    </source>
</reference>
<dbReference type="Proteomes" id="UP000242146">
    <property type="component" value="Unassembled WGS sequence"/>
</dbReference>
<evidence type="ECO:0000256" key="1">
    <source>
        <dbReference type="SAM" id="MobiDB-lite"/>
    </source>
</evidence>
<dbReference type="AlphaFoldDB" id="A0A1X2G8L0"/>
<protein>
    <submittedName>
        <fullName evidence="2">Uncharacterized protein</fullName>
    </submittedName>
</protein>